<feature type="non-terminal residue" evidence="9">
    <location>
        <position position="145"/>
    </location>
</feature>
<sequence>MDLRFIEEHFPPSWNIPPGSEHPAFVLGRSGELKPHPMHWGYRPHWAGEKGREVINARGESAAEKPYFRSAYQRGQRCLIPATAWYEWQKTATGKQPWALSNEAQTLFLAAVYTRGQEGLGFAIVTRPAIKSLGHIHDRMPLVLS</sequence>
<dbReference type="RefSeq" id="WP_346052766.1">
    <property type="nucleotide sequence ID" value="NZ_JAYGII010000035.1"/>
</dbReference>
<evidence type="ECO:0000256" key="4">
    <source>
        <dbReference type="ARBA" id="ARBA00022801"/>
    </source>
</evidence>
<keyword evidence="2 8" id="KW-0645">Protease</keyword>
<keyword evidence="4 8" id="KW-0378">Hydrolase</keyword>
<evidence type="ECO:0000256" key="5">
    <source>
        <dbReference type="ARBA" id="ARBA00023124"/>
    </source>
</evidence>
<dbReference type="InterPro" id="IPR036590">
    <property type="entry name" value="SRAP-like"/>
</dbReference>
<evidence type="ECO:0000256" key="3">
    <source>
        <dbReference type="ARBA" id="ARBA00022763"/>
    </source>
</evidence>
<comment type="similarity">
    <text evidence="1 8">Belongs to the SOS response-associated peptidase family.</text>
</comment>
<accession>A0AAP6JGM9</accession>
<keyword evidence="7" id="KW-0456">Lyase</keyword>
<keyword evidence="10" id="KW-1185">Reference proteome</keyword>
<dbReference type="InterPro" id="IPR003738">
    <property type="entry name" value="SRAP"/>
</dbReference>
<keyword evidence="5" id="KW-0190">Covalent protein-DNA linkage</keyword>
<evidence type="ECO:0000313" key="9">
    <source>
        <dbReference type="EMBL" id="MEA5446498.1"/>
    </source>
</evidence>
<keyword evidence="6" id="KW-0238">DNA-binding</keyword>
<evidence type="ECO:0000256" key="6">
    <source>
        <dbReference type="ARBA" id="ARBA00023125"/>
    </source>
</evidence>
<dbReference type="PANTHER" id="PTHR13604">
    <property type="entry name" value="DC12-RELATED"/>
    <property type="match status" value="1"/>
</dbReference>
<dbReference type="Gene3D" id="3.90.1680.10">
    <property type="entry name" value="SOS response associated peptidase-like"/>
    <property type="match status" value="1"/>
</dbReference>
<dbReference type="GO" id="GO:0016829">
    <property type="term" value="F:lyase activity"/>
    <property type="evidence" value="ECO:0007669"/>
    <property type="project" value="UniProtKB-KW"/>
</dbReference>
<dbReference type="GO" id="GO:0008233">
    <property type="term" value="F:peptidase activity"/>
    <property type="evidence" value="ECO:0007669"/>
    <property type="project" value="UniProtKB-KW"/>
</dbReference>
<dbReference type="Proteomes" id="UP001302316">
    <property type="component" value="Unassembled WGS sequence"/>
</dbReference>
<dbReference type="GO" id="GO:0003697">
    <property type="term" value="F:single-stranded DNA binding"/>
    <property type="evidence" value="ECO:0007669"/>
    <property type="project" value="InterPro"/>
</dbReference>
<gene>
    <name evidence="9" type="ORF">VCB98_11785</name>
</gene>
<organism evidence="9 10">
    <name type="scientific">Natronospira elongata</name>
    <dbReference type="NCBI Taxonomy" id="3110268"/>
    <lineage>
        <taxon>Bacteria</taxon>
        <taxon>Pseudomonadati</taxon>
        <taxon>Pseudomonadota</taxon>
        <taxon>Gammaproteobacteria</taxon>
        <taxon>Natronospirales</taxon>
        <taxon>Natronospiraceae</taxon>
        <taxon>Natronospira</taxon>
    </lineage>
</organism>
<name>A0AAP6JGM9_9GAMM</name>
<reference evidence="9 10" key="1">
    <citation type="submission" date="2023-12" db="EMBL/GenBank/DDBJ databases">
        <title>Whole-genome sequencing of halo(alkali)philic microorganisms from hypersaline lakes.</title>
        <authorList>
            <person name="Sorokin D.Y."/>
            <person name="Merkel A.Y."/>
            <person name="Messina E."/>
            <person name="Yakimov M."/>
        </authorList>
    </citation>
    <scope>NUCLEOTIDE SEQUENCE [LARGE SCALE GENOMIC DNA]</scope>
    <source>
        <strain evidence="9 10">AB-CW1</strain>
    </source>
</reference>
<dbReference type="GO" id="GO:0106300">
    <property type="term" value="P:protein-DNA covalent cross-linking repair"/>
    <property type="evidence" value="ECO:0007669"/>
    <property type="project" value="InterPro"/>
</dbReference>
<dbReference type="EMBL" id="JAYGII010000035">
    <property type="protein sequence ID" value="MEA5446498.1"/>
    <property type="molecule type" value="Genomic_DNA"/>
</dbReference>
<evidence type="ECO:0000256" key="1">
    <source>
        <dbReference type="ARBA" id="ARBA00008136"/>
    </source>
</evidence>
<evidence type="ECO:0000256" key="2">
    <source>
        <dbReference type="ARBA" id="ARBA00022670"/>
    </source>
</evidence>
<dbReference type="Pfam" id="PF02586">
    <property type="entry name" value="SRAP"/>
    <property type="match status" value="1"/>
</dbReference>
<evidence type="ECO:0000256" key="7">
    <source>
        <dbReference type="ARBA" id="ARBA00023239"/>
    </source>
</evidence>
<dbReference type="EC" id="3.4.-.-" evidence="8"/>
<evidence type="ECO:0000256" key="8">
    <source>
        <dbReference type="RuleBase" id="RU364100"/>
    </source>
</evidence>
<dbReference type="GO" id="GO:0006508">
    <property type="term" value="P:proteolysis"/>
    <property type="evidence" value="ECO:0007669"/>
    <property type="project" value="UniProtKB-KW"/>
</dbReference>
<dbReference type="SUPFAM" id="SSF143081">
    <property type="entry name" value="BB1717-like"/>
    <property type="match status" value="1"/>
</dbReference>
<dbReference type="PANTHER" id="PTHR13604:SF0">
    <property type="entry name" value="ABASIC SITE PROCESSING PROTEIN HMCES"/>
    <property type="match status" value="1"/>
</dbReference>
<proteinExistence type="inferred from homology"/>
<dbReference type="AlphaFoldDB" id="A0AAP6JGM9"/>
<keyword evidence="3" id="KW-0227">DNA damage</keyword>
<comment type="caution">
    <text evidence="9">The sequence shown here is derived from an EMBL/GenBank/DDBJ whole genome shotgun (WGS) entry which is preliminary data.</text>
</comment>
<protein>
    <recommendedName>
        <fullName evidence="8">Abasic site processing protein</fullName>
        <ecNumber evidence="8">3.4.-.-</ecNumber>
    </recommendedName>
</protein>
<evidence type="ECO:0000313" key="10">
    <source>
        <dbReference type="Proteomes" id="UP001302316"/>
    </source>
</evidence>